<evidence type="ECO:0000313" key="2">
    <source>
        <dbReference type="Proteomes" id="UP000821866"/>
    </source>
</evidence>
<accession>A0A9J6E735</accession>
<gene>
    <name evidence="1" type="ORF">HPB51_006703</name>
</gene>
<sequence>MSRLSDLTHSFAHMMETCRGAIWDTRTDWSDVLAMKGARELLQGVKYPDDDTRRSLYASWLDVFASDLWQESFDHLMLECVVATPSPSNPEKPLYADIFKAHDPIDRPFADVGTPVLNPEMRPPLFSSSRGVVEPLPSLPGFAKFVADLLRKSRDSRAALNEAGLIIGFCSLALSTVVAKPADLREFLQTRVKSGLSATVPTSFEGDVHCPSESFLAQLIRRAHLMNSKVKPYIVLLVLGQYCFHVYAKDVAPSADMKFLEQGFLEQAKFGQLAVVELLYQAQAETGIPAAVLNRKLRGECCQNIPEVIISCVRVEVFLKGQGEPMQLTRPWCRAVDRQFFTYLSLDMNLSYALRLTALVAPDPDHKLWKRPEFAGVPGCVKEEVQRWAANFKRGFREEVVNEYTKLPYGGCEPQKKKIKMSDFEVLVCLKEGGPGREFAISADVLRASSSYLRDLLYEMAAPANMRLQIDGISEQAFDGLKGVPEKQWARFRAVIPMFVGEQPAFCGEFVGALVQANSLHHFSVPSSEAFTLVLE</sequence>
<evidence type="ECO:0000313" key="1">
    <source>
        <dbReference type="EMBL" id="KAH8030271.1"/>
    </source>
</evidence>
<dbReference type="AlphaFoldDB" id="A0A9J6E735"/>
<reference evidence="1" key="1">
    <citation type="journal article" date="2020" name="Cell">
        <title>Large-Scale Comparative Analyses of Tick Genomes Elucidate Their Genetic Diversity and Vector Capacities.</title>
        <authorList>
            <consortium name="Tick Genome and Microbiome Consortium (TIGMIC)"/>
            <person name="Jia N."/>
            <person name="Wang J."/>
            <person name="Shi W."/>
            <person name="Du L."/>
            <person name="Sun Y."/>
            <person name="Zhan W."/>
            <person name="Jiang J.F."/>
            <person name="Wang Q."/>
            <person name="Zhang B."/>
            <person name="Ji P."/>
            <person name="Bell-Sakyi L."/>
            <person name="Cui X.M."/>
            <person name="Yuan T.T."/>
            <person name="Jiang B.G."/>
            <person name="Yang W.F."/>
            <person name="Lam T.T."/>
            <person name="Chang Q.C."/>
            <person name="Ding S.J."/>
            <person name="Wang X.J."/>
            <person name="Zhu J.G."/>
            <person name="Ruan X.D."/>
            <person name="Zhao L."/>
            <person name="Wei J.T."/>
            <person name="Ye R.Z."/>
            <person name="Que T.C."/>
            <person name="Du C.H."/>
            <person name="Zhou Y.H."/>
            <person name="Cheng J.X."/>
            <person name="Dai P.F."/>
            <person name="Guo W.B."/>
            <person name="Han X.H."/>
            <person name="Huang E.J."/>
            <person name="Li L.F."/>
            <person name="Wei W."/>
            <person name="Gao Y.C."/>
            <person name="Liu J.Z."/>
            <person name="Shao H.Z."/>
            <person name="Wang X."/>
            <person name="Wang C.C."/>
            <person name="Yang T.C."/>
            <person name="Huo Q.B."/>
            <person name="Li W."/>
            <person name="Chen H.Y."/>
            <person name="Chen S.E."/>
            <person name="Zhou L.G."/>
            <person name="Ni X.B."/>
            <person name="Tian J.H."/>
            <person name="Sheng Y."/>
            <person name="Liu T."/>
            <person name="Pan Y.S."/>
            <person name="Xia L.Y."/>
            <person name="Li J."/>
            <person name="Zhao F."/>
            <person name="Cao W.C."/>
        </authorList>
    </citation>
    <scope>NUCLEOTIDE SEQUENCE</scope>
    <source>
        <strain evidence="1">Rmic-2018</strain>
    </source>
</reference>
<proteinExistence type="predicted"/>
<organism evidence="1 2">
    <name type="scientific">Rhipicephalus microplus</name>
    <name type="common">Cattle tick</name>
    <name type="synonym">Boophilus microplus</name>
    <dbReference type="NCBI Taxonomy" id="6941"/>
    <lineage>
        <taxon>Eukaryota</taxon>
        <taxon>Metazoa</taxon>
        <taxon>Ecdysozoa</taxon>
        <taxon>Arthropoda</taxon>
        <taxon>Chelicerata</taxon>
        <taxon>Arachnida</taxon>
        <taxon>Acari</taxon>
        <taxon>Parasitiformes</taxon>
        <taxon>Ixodida</taxon>
        <taxon>Ixodoidea</taxon>
        <taxon>Ixodidae</taxon>
        <taxon>Rhipicephalinae</taxon>
        <taxon>Rhipicephalus</taxon>
        <taxon>Boophilus</taxon>
    </lineage>
</organism>
<reference evidence="1" key="2">
    <citation type="submission" date="2021-09" db="EMBL/GenBank/DDBJ databases">
        <authorList>
            <person name="Jia N."/>
            <person name="Wang J."/>
            <person name="Shi W."/>
            <person name="Du L."/>
            <person name="Sun Y."/>
            <person name="Zhan W."/>
            <person name="Jiang J."/>
            <person name="Wang Q."/>
            <person name="Zhang B."/>
            <person name="Ji P."/>
            <person name="Sakyi L.B."/>
            <person name="Cui X."/>
            <person name="Yuan T."/>
            <person name="Jiang B."/>
            <person name="Yang W."/>
            <person name="Lam T.T.-Y."/>
            <person name="Chang Q."/>
            <person name="Ding S."/>
            <person name="Wang X."/>
            <person name="Zhu J."/>
            <person name="Ruan X."/>
            <person name="Zhao L."/>
            <person name="Wei J."/>
            <person name="Que T."/>
            <person name="Du C."/>
            <person name="Cheng J."/>
            <person name="Dai P."/>
            <person name="Han X."/>
            <person name="Huang E."/>
            <person name="Gao Y."/>
            <person name="Liu J."/>
            <person name="Shao H."/>
            <person name="Ye R."/>
            <person name="Li L."/>
            <person name="Wei W."/>
            <person name="Wang X."/>
            <person name="Wang C."/>
            <person name="Huo Q."/>
            <person name="Li W."/>
            <person name="Guo W."/>
            <person name="Chen H."/>
            <person name="Chen S."/>
            <person name="Zhou L."/>
            <person name="Zhou L."/>
            <person name="Ni X."/>
            <person name="Tian J."/>
            <person name="Zhou Y."/>
            <person name="Sheng Y."/>
            <person name="Liu T."/>
            <person name="Pan Y."/>
            <person name="Xia L."/>
            <person name="Li J."/>
            <person name="Zhao F."/>
            <person name="Cao W."/>
        </authorList>
    </citation>
    <scope>NUCLEOTIDE SEQUENCE</scope>
    <source>
        <strain evidence="1">Rmic-2018</strain>
        <tissue evidence="1">Larvae</tissue>
    </source>
</reference>
<protein>
    <submittedName>
        <fullName evidence="1">Uncharacterized protein</fullName>
    </submittedName>
</protein>
<dbReference type="EMBL" id="JABSTU010000005">
    <property type="protein sequence ID" value="KAH8030271.1"/>
    <property type="molecule type" value="Genomic_DNA"/>
</dbReference>
<dbReference type="VEuPathDB" id="VectorBase:LOC119164042"/>
<comment type="caution">
    <text evidence="1">The sequence shown here is derived from an EMBL/GenBank/DDBJ whole genome shotgun (WGS) entry which is preliminary data.</text>
</comment>
<dbReference type="Proteomes" id="UP000821866">
    <property type="component" value="Chromosome 3"/>
</dbReference>
<keyword evidence="2" id="KW-1185">Reference proteome</keyword>
<name>A0A9J6E735_RHIMP</name>